<protein>
    <recommendedName>
        <fullName evidence="3">PD-(D/E)XK nuclease family protein</fullName>
    </recommendedName>
</protein>
<dbReference type="Proteomes" id="UP000234914">
    <property type="component" value="Unassembled WGS sequence"/>
</dbReference>
<sequence>MSAIDWIEREDGNESFVKDLKITLRDGKFIIIFNEFDNETRVKIEGKIILDKVTDFQQKNGVITYITNNGSPKSYPFTISGQFSDENYDEFKGDWLEEKVLYSVTISLDELEMPIEDSKNEESIDISQAEKLLATFAQINASLPQDKVDGEDSDNIDPLSEITLDLDKAKQLIQDFKKLEKPPERKKAFLEIIGLSHLEAVSSKALAFFFDTDEVHQLKDLCVQALFDCILDRVKSKSEPTISTQSVEREVITEEGSRIDIIINTYDDLIIIENKLFHTVNNPFESYVNYGKLRRGERNGHYIILGIHKPETLPEHFKFISHFDLADAIRNRLGDYLMDADQHYVTLLVDYLHALDDFNLNSRIGKMEQAIVNFFGENHSLLTDVYYAKQHFINYAEQQIQKMKSQLDLEKSTLLNYDEYSEDVEEDPDNYWLGYNTNSQVFNSHTIAIQQEMGFYFSLGCYTRGIFLTLVYYGNLNNKRKTPENCLNKLREIADGLGIAEYSNMDDYADDAEYLILKQFKWNESAESVVNQILPTIKQIETALNFDKEA</sequence>
<name>A0A2I1RIA0_FAUOS</name>
<dbReference type="InterPro" id="IPR029470">
    <property type="entry name" value="PDDEXK_4"/>
</dbReference>
<evidence type="ECO:0000313" key="2">
    <source>
        <dbReference type="Proteomes" id="UP000234914"/>
    </source>
</evidence>
<reference evidence="1 2" key="1">
    <citation type="submission" date="2017-12" db="EMBL/GenBank/DDBJ databases">
        <title>Phylogenetic diversity of female urinary microbiome.</title>
        <authorList>
            <person name="Thomas-White K."/>
            <person name="Wolfe A.J."/>
        </authorList>
    </citation>
    <scope>NUCLEOTIDE SEQUENCE [LARGE SCALE GENOMIC DNA]</scope>
    <source>
        <strain evidence="1 2">UMB0416</strain>
    </source>
</reference>
<evidence type="ECO:0000313" key="1">
    <source>
        <dbReference type="EMBL" id="PKZ68867.1"/>
    </source>
</evidence>
<comment type="caution">
    <text evidence="1">The sequence shown here is derived from an EMBL/GenBank/DDBJ whole genome shotgun (WGS) entry which is preliminary data.</text>
</comment>
<dbReference type="EMBL" id="PKJS01000007">
    <property type="protein sequence ID" value="PKZ68867.1"/>
    <property type="molecule type" value="Genomic_DNA"/>
</dbReference>
<proteinExistence type="predicted"/>
<gene>
    <name evidence="1" type="ORF">CYJ96_06850</name>
</gene>
<evidence type="ECO:0008006" key="3">
    <source>
        <dbReference type="Google" id="ProtNLM"/>
    </source>
</evidence>
<organism evidence="1 2">
    <name type="scientific">Faucicola osloensis</name>
    <name type="common">Moraxella osloensis</name>
    <dbReference type="NCBI Taxonomy" id="34062"/>
    <lineage>
        <taxon>Bacteria</taxon>
        <taxon>Pseudomonadati</taxon>
        <taxon>Pseudomonadota</taxon>
        <taxon>Gammaproteobacteria</taxon>
        <taxon>Moraxellales</taxon>
        <taxon>Moraxellaceae</taxon>
        <taxon>Faucicola</taxon>
    </lineage>
</organism>
<dbReference type="RefSeq" id="WP_101964426.1">
    <property type="nucleotide sequence ID" value="NZ_PKJS01000007.1"/>
</dbReference>
<dbReference type="AlphaFoldDB" id="A0A2I1RIA0"/>
<dbReference type="Pfam" id="PF14281">
    <property type="entry name" value="PDDEXK_4"/>
    <property type="match status" value="1"/>
</dbReference>
<accession>A0A2I1RIA0</accession>